<accession>A0A8H6M2U9</accession>
<gene>
    <name evidence="3" type="ORF">DFP72DRAFT_1071719</name>
</gene>
<dbReference type="AlphaFoldDB" id="A0A8H6M2U9"/>
<dbReference type="EMBL" id="JACGCI010000052">
    <property type="protein sequence ID" value="KAF6751174.1"/>
    <property type="molecule type" value="Genomic_DNA"/>
</dbReference>
<dbReference type="OrthoDB" id="3060861at2759"/>
<proteinExistence type="predicted"/>
<name>A0A8H6M2U9_9AGAR</name>
<dbReference type="Proteomes" id="UP000521943">
    <property type="component" value="Unassembled WGS sequence"/>
</dbReference>
<evidence type="ECO:0000313" key="4">
    <source>
        <dbReference type="Proteomes" id="UP000521943"/>
    </source>
</evidence>
<feature type="coiled-coil region" evidence="1">
    <location>
        <begin position="398"/>
        <end position="442"/>
    </location>
</feature>
<feature type="region of interest" description="Disordered" evidence="2">
    <location>
        <begin position="1"/>
        <end position="69"/>
    </location>
</feature>
<feature type="compositionally biased region" description="Low complexity" evidence="2">
    <location>
        <begin position="187"/>
        <end position="199"/>
    </location>
</feature>
<comment type="caution">
    <text evidence="3">The sequence shown here is derived from an EMBL/GenBank/DDBJ whole genome shotgun (WGS) entry which is preliminary data.</text>
</comment>
<evidence type="ECO:0000313" key="3">
    <source>
        <dbReference type="EMBL" id="KAF6751174.1"/>
    </source>
</evidence>
<feature type="region of interest" description="Disordered" evidence="2">
    <location>
        <begin position="187"/>
        <end position="276"/>
    </location>
</feature>
<organism evidence="3 4">
    <name type="scientific">Ephemerocybe angulata</name>
    <dbReference type="NCBI Taxonomy" id="980116"/>
    <lineage>
        <taxon>Eukaryota</taxon>
        <taxon>Fungi</taxon>
        <taxon>Dikarya</taxon>
        <taxon>Basidiomycota</taxon>
        <taxon>Agaricomycotina</taxon>
        <taxon>Agaricomycetes</taxon>
        <taxon>Agaricomycetidae</taxon>
        <taxon>Agaricales</taxon>
        <taxon>Agaricineae</taxon>
        <taxon>Psathyrellaceae</taxon>
        <taxon>Ephemerocybe</taxon>
    </lineage>
</organism>
<protein>
    <submittedName>
        <fullName evidence="3">Uncharacterized protein</fullName>
    </submittedName>
</protein>
<evidence type="ECO:0000256" key="1">
    <source>
        <dbReference type="SAM" id="Coils"/>
    </source>
</evidence>
<keyword evidence="1" id="KW-0175">Coiled coil</keyword>
<evidence type="ECO:0000256" key="2">
    <source>
        <dbReference type="SAM" id="MobiDB-lite"/>
    </source>
</evidence>
<sequence>MANPRRKGGKETATSSPNKSRSPRKAPVKKATKTADPVQQGSNSTPLASGTSQEPTSPQLLSGPSQANNVPMFAFGHQMGMYPPFNFNPPGNNVQPYGASNVQPYGAMNAQAYGAQNQQFANIQFHGYNPMMGPPWAFNAPPGFNPLPNPSSAPISTPRTAIPDTAPVLSAPSSSTVNLAILNDEPAPAAEDEPAPAADGIEASTNPGACSDGTGVREATPTPDDEGQAGNLTAELAASAGVDSPHSKKRSRSDTDTEDADTEDSGTKKKSRPKRAYASGAKPIYNYVEGAGRGARPFKLPRNRPLGPLIEEQVHANKMYTQWAHDLLGRCESIAVRSGCWMYVALQHPSSKSPFYHYTSPKLIKEAPNAVKEFHQEVSQTMTAVMRADRRGRVEKALASLKAEAGAMQAEKQKTEAAEQKLQTANVELEALRAQLAVLTSNKTGDEELFEGEPEEYDE</sequence>
<feature type="compositionally biased region" description="Polar residues" evidence="2">
    <location>
        <begin position="37"/>
        <end position="69"/>
    </location>
</feature>
<keyword evidence="4" id="KW-1185">Reference proteome</keyword>
<reference evidence="3 4" key="1">
    <citation type="submission" date="2020-07" db="EMBL/GenBank/DDBJ databases">
        <title>Comparative genomics of pyrophilous fungi reveals a link between fire events and developmental genes.</title>
        <authorList>
            <consortium name="DOE Joint Genome Institute"/>
            <person name="Steindorff A.S."/>
            <person name="Carver A."/>
            <person name="Calhoun S."/>
            <person name="Stillman K."/>
            <person name="Liu H."/>
            <person name="Lipzen A."/>
            <person name="Pangilinan J."/>
            <person name="Labutti K."/>
            <person name="Bruns T.D."/>
            <person name="Grigoriev I.V."/>
        </authorList>
    </citation>
    <scope>NUCLEOTIDE SEQUENCE [LARGE SCALE GENOMIC DNA]</scope>
    <source>
        <strain evidence="3 4">CBS 144469</strain>
    </source>
</reference>
<feature type="compositionally biased region" description="Basic residues" evidence="2">
    <location>
        <begin position="21"/>
        <end position="32"/>
    </location>
</feature>